<dbReference type="InterPro" id="IPR029058">
    <property type="entry name" value="AB_hydrolase_fold"/>
</dbReference>
<reference evidence="1" key="1">
    <citation type="submission" date="2019-04" db="EMBL/GenBank/DDBJ databases">
        <title>Friends and foes A comparative genomics study of 23 Aspergillus species from section Flavi.</title>
        <authorList>
            <consortium name="DOE Joint Genome Institute"/>
            <person name="Kjaerbolling I."/>
            <person name="Vesth T."/>
            <person name="Frisvad J.C."/>
            <person name="Nybo J.L."/>
            <person name="Theobald S."/>
            <person name="Kildgaard S."/>
            <person name="Isbrandt T."/>
            <person name="Kuo A."/>
            <person name="Sato A."/>
            <person name="Lyhne E.K."/>
            <person name="Kogle M.E."/>
            <person name="Wiebenga A."/>
            <person name="Kun R.S."/>
            <person name="Lubbers R.J."/>
            <person name="Makela M.R."/>
            <person name="Barry K."/>
            <person name="Chovatia M."/>
            <person name="Clum A."/>
            <person name="Daum C."/>
            <person name="Haridas S."/>
            <person name="He G."/>
            <person name="LaButti K."/>
            <person name="Lipzen A."/>
            <person name="Mondo S."/>
            <person name="Riley R."/>
            <person name="Salamov A."/>
            <person name="Simmons B.A."/>
            <person name="Magnuson J.K."/>
            <person name="Henrissat B."/>
            <person name="Mortensen U.H."/>
            <person name="Larsen T.O."/>
            <person name="Devries R.P."/>
            <person name="Grigoriev I.V."/>
            <person name="Machida M."/>
            <person name="Baker S.E."/>
            <person name="Andersen M.R."/>
        </authorList>
    </citation>
    <scope>NUCLEOTIDE SEQUENCE</scope>
    <source>
        <strain evidence="1">CBS 117612</strain>
    </source>
</reference>
<accession>A0A5N6Y8V7</accession>
<dbReference type="OrthoDB" id="19653at2759"/>
<organism evidence="1">
    <name type="scientific">Aspergillus arachidicola</name>
    <dbReference type="NCBI Taxonomy" id="656916"/>
    <lineage>
        <taxon>Eukaryota</taxon>
        <taxon>Fungi</taxon>
        <taxon>Dikarya</taxon>
        <taxon>Ascomycota</taxon>
        <taxon>Pezizomycotina</taxon>
        <taxon>Eurotiomycetes</taxon>
        <taxon>Eurotiomycetidae</taxon>
        <taxon>Eurotiales</taxon>
        <taxon>Aspergillaceae</taxon>
        <taxon>Aspergillus</taxon>
        <taxon>Aspergillus subgen. Circumdati</taxon>
    </lineage>
</organism>
<evidence type="ECO:0000313" key="1">
    <source>
        <dbReference type="EMBL" id="KAE8341921.1"/>
    </source>
</evidence>
<protein>
    <recommendedName>
        <fullName evidence="2">Peptidase S9 prolyl oligopeptidase catalytic domain-containing protein</fullName>
    </recommendedName>
</protein>
<dbReference type="Gene3D" id="3.40.50.1820">
    <property type="entry name" value="alpha/beta hydrolase"/>
    <property type="match status" value="1"/>
</dbReference>
<dbReference type="Proteomes" id="UP000325558">
    <property type="component" value="Unassembled WGS sequence"/>
</dbReference>
<proteinExistence type="predicted"/>
<dbReference type="EMBL" id="ML737137">
    <property type="protein sequence ID" value="KAE8341921.1"/>
    <property type="molecule type" value="Genomic_DNA"/>
</dbReference>
<dbReference type="SUPFAM" id="SSF53474">
    <property type="entry name" value="alpha/beta-Hydrolases"/>
    <property type="match status" value="1"/>
</dbReference>
<dbReference type="AlphaFoldDB" id="A0A5N6Y8V7"/>
<evidence type="ECO:0008006" key="2">
    <source>
        <dbReference type="Google" id="ProtNLM"/>
    </source>
</evidence>
<name>A0A5N6Y8V7_9EURO</name>
<sequence length="124" mass="13198">MTWIQGVSEKITIHSPDAVPTEARQLYPVYFGGGSGLPTTIIRHGKNDNAVPFQAGEVAAGALRSLGVDVHTEFSDNASSHSFDSMAGNVDIEDPNTPVILPALNSLKRVNELLAQAAVLLYII</sequence>
<gene>
    <name evidence="1" type="ORF">BDV24DRAFT_162802</name>
</gene>